<feature type="region of interest" description="Disordered" evidence="1">
    <location>
        <begin position="347"/>
        <end position="448"/>
    </location>
</feature>
<dbReference type="Proteomes" id="UP001054857">
    <property type="component" value="Unassembled WGS sequence"/>
</dbReference>
<feature type="compositionally biased region" description="Low complexity" evidence="1">
    <location>
        <begin position="357"/>
        <end position="372"/>
    </location>
</feature>
<dbReference type="AlphaFoldDB" id="A0AAD3HP97"/>
<proteinExistence type="predicted"/>
<feature type="compositionally biased region" description="Low complexity" evidence="1">
    <location>
        <begin position="388"/>
        <end position="398"/>
    </location>
</feature>
<feature type="compositionally biased region" description="Low complexity" evidence="1">
    <location>
        <begin position="430"/>
        <end position="448"/>
    </location>
</feature>
<name>A0AAD3HP97_9CHLO</name>
<feature type="compositionally biased region" description="Pro residues" evidence="1">
    <location>
        <begin position="412"/>
        <end position="429"/>
    </location>
</feature>
<feature type="region of interest" description="Disordered" evidence="1">
    <location>
        <begin position="142"/>
        <end position="269"/>
    </location>
</feature>
<keyword evidence="3" id="KW-1185">Reference proteome</keyword>
<evidence type="ECO:0000313" key="2">
    <source>
        <dbReference type="EMBL" id="GFR48769.1"/>
    </source>
</evidence>
<organism evidence="2 3">
    <name type="scientific">Astrephomene gubernaculifera</name>
    <dbReference type="NCBI Taxonomy" id="47775"/>
    <lineage>
        <taxon>Eukaryota</taxon>
        <taxon>Viridiplantae</taxon>
        <taxon>Chlorophyta</taxon>
        <taxon>core chlorophytes</taxon>
        <taxon>Chlorophyceae</taxon>
        <taxon>CS clade</taxon>
        <taxon>Chlamydomonadales</taxon>
        <taxon>Astrephomenaceae</taxon>
        <taxon>Astrephomene</taxon>
    </lineage>
</organism>
<feature type="compositionally biased region" description="Gly residues" evidence="1">
    <location>
        <begin position="168"/>
        <end position="185"/>
    </location>
</feature>
<reference evidence="2 3" key="1">
    <citation type="journal article" date="2021" name="Sci. Rep.">
        <title>Genome sequencing of the multicellular alga Astrephomene provides insights into convergent evolution of germ-soma differentiation.</title>
        <authorList>
            <person name="Yamashita S."/>
            <person name="Yamamoto K."/>
            <person name="Matsuzaki R."/>
            <person name="Suzuki S."/>
            <person name="Yamaguchi H."/>
            <person name="Hirooka S."/>
            <person name="Minakuchi Y."/>
            <person name="Miyagishima S."/>
            <person name="Kawachi M."/>
            <person name="Toyoda A."/>
            <person name="Nozaki H."/>
        </authorList>
    </citation>
    <scope>NUCLEOTIDE SEQUENCE [LARGE SCALE GENOMIC DNA]</scope>
    <source>
        <strain evidence="2 3">NIES-4017</strain>
    </source>
</reference>
<evidence type="ECO:0000256" key="1">
    <source>
        <dbReference type="SAM" id="MobiDB-lite"/>
    </source>
</evidence>
<protein>
    <submittedName>
        <fullName evidence="2">Uncharacterized protein</fullName>
    </submittedName>
</protein>
<sequence length="498" mass="48051">MEDLTGQRVAVPAAEWGRSGSAFWGTVVEIGLDVKGGECAGIKLDSGPLFHWPSSLVRQWLKSHSLAPDPKRPKLSPVTNVAGAGYQTTLSARALTTEPTALQRGLDDIFGVATRQAATQHMSSPREGHGYQQPIAACKGQPGAVAPLGKSPAMRKGPGQPAQVGLRSSGGAGSGCAGSSAGGGPLAPAASTAAPGRRATSSSSTATAERHLPSCAVQATNQGHGMHAPNGRHAAAAAAAAAPSGPGGGNGVSTQEGAPPQKACTSGNTAAAHVSRVVKIEPDVGTTAKETAGATNSTAATTRGVAGVAASGNGGPSARPDAAVAAAVPLSGSSGDVDRLDAVAVDKDKVPPPAPQQPVACTAVAGGHAAAEGSGGGGAKGPAKRPHAAAANVRGADANPGAPMHAATSASLPPPPPRGQPGPGRPPPGSSRRSVQQPHVAPNAGRVPGGEAAAAAAIAGAAGGGALPANSPPAQPITTGAAALAAGIPLGRFFYFGA</sequence>
<evidence type="ECO:0000313" key="3">
    <source>
        <dbReference type="Proteomes" id="UP001054857"/>
    </source>
</evidence>
<comment type="caution">
    <text evidence="2">The sequence shown here is derived from an EMBL/GenBank/DDBJ whole genome shotgun (WGS) entry which is preliminary data.</text>
</comment>
<feature type="compositionally biased region" description="Low complexity" evidence="1">
    <location>
        <begin position="186"/>
        <end position="207"/>
    </location>
</feature>
<gene>
    <name evidence="2" type="ORF">Agub_g10590</name>
</gene>
<accession>A0AAD3HP97</accession>
<dbReference type="EMBL" id="BMAR01000026">
    <property type="protein sequence ID" value="GFR48769.1"/>
    <property type="molecule type" value="Genomic_DNA"/>
</dbReference>